<feature type="chain" id="PRO_5046873034" description="Tetratricopeptide repeat protein" evidence="2">
    <location>
        <begin position="23"/>
        <end position="464"/>
    </location>
</feature>
<dbReference type="Gene3D" id="1.25.40.10">
    <property type="entry name" value="Tetratricopeptide repeat domain"/>
    <property type="match status" value="1"/>
</dbReference>
<evidence type="ECO:0008006" key="5">
    <source>
        <dbReference type="Google" id="ProtNLM"/>
    </source>
</evidence>
<reference evidence="4" key="1">
    <citation type="journal article" date="2019" name="Int. J. Syst. Evol. Microbiol.">
        <title>The Global Catalogue of Microorganisms (GCM) 10K type strain sequencing project: providing services to taxonomists for standard genome sequencing and annotation.</title>
        <authorList>
            <consortium name="The Broad Institute Genomics Platform"/>
            <consortium name="The Broad Institute Genome Sequencing Center for Infectious Disease"/>
            <person name="Wu L."/>
            <person name="Ma J."/>
        </authorList>
    </citation>
    <scope>NUCLEOTIDE SEQUENCE [LARGE SCALE GENOMIC DNA]</scope>
    <source>
        <strain evidence="4">CCM 8875</strain>
    </source>
</reference>
<proteinExistence type="predicted"/>
<name>A0ABW4E324_9RHOB</name>
<dbReference type="InterPro" id="IPR011990">
    <property type="entry name" value="TPR-like_helical_dom_sf"/>
</dbReference>
<protein>
    <recommendedName>
        <fullName evidence="5">Tetratricopeptide repeat protein</fullName>
    </recommendedName>
</protein>
<gene>
    <name evidence="3" type="ORF">ACFQ5P_17800</name>
</gene>
<evidence type="ECO:0000313" key="4">
    <source>
        <dbReference type="Proteomes" id="UP001597302"/>
    </source>
</evidence>
<feature type="signal peptide" evidence="2">
    <location>
        <begin position="1"/>
        <end position="22"/>
    </location>
</feature>
<dbReference type="EMBL" id="JBHTOQ010000038">
    <property type="protein sequence ID" value="MFD1483154.1"/>
    <property type="molecule type" value="Genomic_DNA"/>
</dbReference>
<organism evidence="3 4">
    <name type="scientific">Paracoccus nototheniae</name>
    <dbReference type="NCBI Taxonomy" id="2489002"/>
    <lineage>
        <taxon>Bacteria</taxon>
        <taxon>Pseudomonadati</taxon>
        <taxon>Pseudomonadota</taxon>
        <taxon>Alphaproteobacteria</taxon>
        <taxon>Rhodobacterales</taxon>
        <taxon>Paracoccaceae</taxon>
        <taxon>Paracoccus</taxon>
    </lineage>
</organism>
<dbReference type="RefSeq" id="WP_131575439.1">
    <property type="nucleotide sequence ID" value="NZ_CBCSAJ010000050.1"/>
</dbReference>
<accession>A0ABW4E324</accession>
<evidence type="ECO:0000256" key="1">
    <source>
        <dbReference type="SAM" id="MobiDB-lite"/>
    </source>
</evidence>
<feature type="compositionally biased region" description="Low complexity" evidence="1">
    <location>
        <begin position="282"/>
        <end position="304"/>
    </location>
</feature>
<feature type="compositionally biased region" description="Low complexity" evidence="1">
    <location>
        <begin position="236"/>
        <end position="274"/>
    </location>
</feature>
<comment type="caution">
    <text evidence="3">The sequence shown here is derived from an EMBL/GenBank/DDBJ whole genome shotgun (WGS) entry which is preliminary data.</text>
</comment>
<dbReference type="Proteomes" id="UP001597302">
    <property type="component" value="Unassembled WGS sequence"/>
</dbReference>
<dbReference type="SUPFAM" id="SSF48452">
    <property type="entry name" value="TPR-like"/>
    <property type="match status" value="2"/>
</dbReference>
<sequence length="464" mass="49346">MTRSAALALAALIALAGGMAQAQTAPDPEELLALTFYYQQQDQASIRSELQRLQVRYPGWQPPEDLARLTQDGPGPEIDTIFRQIGAGQFDQARATIDATRTAFPDWTPPDEMMALLDTNEGQGLLDAALNANDLERALALAGERPGLLRCDRVNNAWRIAEAQQAAGQTPEALGTFRAVLGACVNPPDIIATLEKASAIASVEDMQVMFAQAMARFPDMVQTLQPVQARLTGSDAAGAAEAPATATATAAPAPSAAATAAPTPAPAPAATATPAPVPAPAPAATAAPAPAPQAAPAQQAAPAPSGGGGSANAIYQQAWQTYNLDRPMEAVAQFDAALRGRLDPTQRRDAQYGMALAYLKMGMPDNASRIAAATDLTRTQRVDVERQILDQRGVAAYNRRDYRRAIEFFDAIEGLTGSLRRDLAVLRAYAYLNSNQRDRARREFTRLHNELATTETRRGLAALQ</sequence>
<feature type="region of interest" description="Disordered" evidence="1">
    <location>
        <begin position="235"/>
        <end position="310"/>
    </location>
</feature>
<evidence type="ECO:0000313" key="3">
    <source>
        <dbReference type="EMBL" id="MFD1483154.1"/>
    </source>
</evidence>
<evidence type="ECO:0000256" key="2">
    <source>
        <dbReference type="SAM" id="SignalP"/>
    </source>
</evidence>
<keyword evidence="4" id="KW-1185">Reference proteome</keyword>
<keyword evidence="2" id="KW-0732">Signal</keyword>